<sequence>MTMPHERTRAVLQTRDFLIKLSLDPSIPEKIRHDAKFLLRHFPLKSDLEQAGLLEEQPERFGNLIGPIFSSSTEI</sequence>
<gene>
    <name evidence="1" type="ORF">PS710_03227</name>
</gene>
<dbReference type="Proteomes" id="UP000381093">
    <property type="component" value="Unassembled WGS sequence"/>
</dbReference>
<organism evidence="1 2">
    <name type="scientific">Pseudomonas fluorescens</name>
    <dbReference type="NCBI Taxonomy" id="294"/>
    <lineage>
        <taxon>Bacteria</taxon>
        <taxon>Pseudomonadati</taxon>
        <taxon>Pseudomonadota</taxon>
        <taxon>Gammaproteobacteria</taxon>
        <taxon>Pseudomonadales</taxon>
        <taxon>Pseudomonadaceae</taxon>
        <taxon>Pseudomonas</taxon>
    </lineage>
</organism>
<reference evidence="1 2" key="1">
    <citation type="submission" date="2019-09" db="EMBL/GenBank/DDBJ databases">
        <authorList>
            <person name="Chandra G."/>
            <person name="Truman W A."/>
        </authorList>
    </citation>
    <scope>NUCLEOTIDE SEQUENCE [LARGE SCALE GENOMIC DNA]</scope>
    <source>
        <strain evidence="1">PS710</strain>
    </source>
</reference>
<evidence type="ECO:0000313" key="2">
    <source>
        <dbReference type="Proteomes" id="UP000381093"/>
    </source>
</evidence>
<dbReference type="InterPro" id="IPR049723">
    <property type="entry name" value="BPSL0761-like"/>
</dbReference>
<accession>A0A5E7CT57</accession>
<dbReference type="EMBL" id="CABVHW010000010">
    <property type="protein sequence ID" value="VVO08187.1"/>
    <property type="molecule type" value="Genomic_DNA"/>
</dbReference>
<protein>
    <submittedName>
        <fullName evidence="1">Uncharacterized protein</fullName>
    </submittedName>
</protein>
<proteinExistence type="predicted"/>
<dbReference type="AlphaFoldDB" id="A0A5E7CT57"/>
<dbReference type="NCBIfam" id="NF041728">
    <property type="entry name" value="BPSL0761_fam"/>
    <property type="match status" value="1"/>
</dbReference>
<evidence type="ECO:0000313" key="1">
    <source>
        <dbReference type="EMBL" id="VVO08187.1"/>
    </source>
</evidence>
<name>A0A5E7CT57_PSEFL</name>